<organism evidence="2 3">
    <name type="scientific">Desulfuromonas versatilis</name>
    <dbReference type="NCBI Taxonomy" id="2802975"/>
    <lineage>
        <taxon>Bacteria</taxon>
        <taxon>Pseudomonadati</taxon>
        <taxon>Thermodesulfobacteriota</taxon>
        <taxon>Desulfuromonadia</taxon>
        <taxon>Desulfuromonadales</taxon>
        <taxon>Desulfuromonadaceae</taxon>
        <taxon>Desulfuromonas</taxon>
    </lineage>
</organism>
<dbReference type="Pfam" id="PF13181">
    <property type="entry name" value="TPR_8"/>
    <property type="match status" value="1"/>
</dbReference>
<dbReference type="InterPro" id="IPR019734">
    <property type="entry name" value="TPR_rpt"/>
</dbReference>
<sequence>MRLFLVLSLAALLSACSPPRIIVLNDPLDARQHNDLGVAYEGRGEAELAAREYQQAARLDKSWARPLVNLGNVRAAAGDFSAAEQSYRQALEREADNSEALNNLAWVVLQSAEPLRALPIAERAVTLAPAEPVFWDTLADIQTALGRPAAARESLNRALGLAGGEDFRKRLLEKRDRLGEP</sequence>
<dbReference type="PROSITE" id="PS51257">
    <property type="entry name" value="PROKAR_LIPOPROTEIN"/>
    <property type="match status" value="1"/>
</dbReference>
<gene>
    <name evidence="2" type="ORF">DESUT3_31650</name>
</gene>
<dbReference type="PROSITE" id="PS50005">
    <property type="entry name" value="TPR"/>
    <property type="match status" value="1"/>
</dbReference>
<dbReference type="Proteomes" id="UP001319827">
    <property type="component" value="Chromosome"/>
</dbReference>
<dbReference type="InterPro" id="IPR011990">
    <property type="entry name" value="TPR-like_helical_dom_sf"/>
</dbReference>
<dbReference type="SMART" id="SM00028">
    <property type="entry name" value="TPR"/>
    <property type="match status" value="4"/>
</dbReference>
<dbReference type="RefSeq" id="WP_221249476.1">
    <property type="nucleotide sequence ID" value="NZ_AP024355.1"/>
</dbReference>
<reference evidence="2 3" key="2">
    <citation type="journal article" date="2021" name="Int. J. Syst. Evol. Microbiol.">
        <title>Isolation and Polyphasic Characterization of Desulfuromonas versatilis sp. Nov., an Electrogenic Bacteria Capable of Versatile Metabolism Isolated from a Graphene Oxide-Reducing Enrichment Culture.</title>
        <authorList>
            <person name="Xie L."/>
            <person name="Yoshida N."/>
            <person name="Ishii S."/>
            <person name="Meng L."/>
        </authorList>
    </citation>
    <scope>NUCLEOTIDE SEQUENCE [LARGE SCALE GENOMIC DNA]</scope>
    <source>
        <strain evidence="2 3">NIT-T3</strain>
    </source>
</reference>
<dbReference type="InterPro" id="IPR052943">
    <property type="entry name" value="TMTC_O-mannosyl-trnsfr"/>
</dbReference>
<evidence type="ECO:0000313" key="3">
    <source>
        <dbReference type="Proteomes" id="UP001319827"/>
    </source>
</evidence>
<evidence type="ECO:0008006" key="4">
    <source>
        <dbReference type="Google" id="ProtNLM"/>
    </source>
</evidence>
<feature type="repeat" description="TPR" evidence="1">
    <location>
        <begin position="64"/>
        <end position="97"/>
    </location>
</feature>
<dbReference type="SUPFAM" id="SSF48452">
    <property type="entry name" value="TPR-like"/>
    <property type="match status" value="1"/>
</dbReference>
<proteinExistence type="predicted"/>
<name>A0ABN6E1B8_9BACT</name>
<dbReference type="Pfam" id="PF13432">
    <property type="entry name" value="TPR_16"/>
    <property type="match status" value="1"/>
</dbReference>
<evidence type="ECO:0000256" key="1">
    <source>
        <dbReference type="PROSITE-ProRule" id="PRU00339"/>
    </source>
</evidence>
<evidence type="ECO:0000313" key="2">
    <source>
        <dbReference type="EMBL" id="BCR06096.1"/>
    </source>
</evidence>
<accession>A0ABN6E1B8</accession>
<keyword evidence="3" id="KW-1185">Reference proteome</keyword>
<reference evidence="2 3" key="1">
    <citation type="journal article" date="2016" name="C (Basel)">
        <title>Selective Growth of and Electricity Production by Marine Exoelectrogenic Bacteria in Self-Aggregated Hydrogel of Microbially Reduced Graphene Oxide.</title>
        <authorList>
            <person name="Yoshida N."/>
            <person name="Goto Y."/>
            <person name="Miyata Y."/>
        </authorList>
    </citation>
    <scope>NUCLEOTIDE SEQUENCE [LARGE SCALE GENOMIC DNA]</scope>
    <source>
        <strain evidence="2 3">NIT-T3</strain>
    </source>
</reference>
<dbReference type="PANTHER" id="PTHR44809">
    <property type="match status" value="1"/>
</dbReference>
<dbReference type="EMBL" id="AP024355">
    <property type="protein sequence ID" value="BCR06096.1"/>
    <property type="molecule type" value="Genomic_DNA"/>
</dbReference>
<protein>
    <recommendedName>
        <fullName evidence="4">Tetratricopeptide repeat protein</fullName>
    </recommendedName>
</protein>
<dbReference type="Gene3D" id="1.25.40.10">
    <property type="entry name" value="Tetratricopeptide repeat domain"/>
    <property type="match status" value="2"/>
</dbReference>
<keyword evidence="1" id="KW-0802">TPR repeat</keyword>
<dbReference type="PANTHER" id="PTHR44809:SF1">
    <property type="entry name" value="PROTEIN O-MANNOSYL-TRANSFERASE TMTC1"/>
    <property type="match status" value="1"/>
</dbReference>